<accession>A0A1E5GJW4</accession>
<sequence length="225" mass="26384">MSLLDWLFIGMLSLAILCLLCSSIFFVRLIRIKQKIVQVQTIMEKKKKDKKKRKRFKRKVISLKKKKKKRVQLSILFLFLGILFISSALFSRHYQATNLGKLDSEGIAEGYYLLNTVTEQLSSIKEQQNSEKKQKNIRELAAKLSGFGVRYADPRLTVEGQRHLNRYYAQMKELGLNLNNQSVESLQQEEIFEGYQKDIKNIVQIQDNVLRYFKVKESTLTRKNK</sequence>
<dbReference type="Proteomes" id="UP000095094">
    <property type="component" value="Unassembled WGS sequence"/>
</dbReference>
<keyword evidence="3" id="KW-1185">Reference proteome</keyword>
<evidence type="ECO:0000313" key="3">
    <source>
        <dbReference type="Proteomes" id="UP000095094"/>
    </source>
</evidence>
<feature type="transmembrane region" description="Helical" evidence="1">
    <location>
        <begin position="6"/>
        <end position="27"/>
    </location>
</feature>
<comment type="caution">
    <text evidence="2">The sequence shown here is derived from an EMBL/GenBank/DDBJ whole genome shotgun (WGS) entry which is preliminary data.</text>
</comment>
<dbReference type="OrthoDB" id="2186753at2"/>
<keyword evidence="1" id="KW-0812">Transmembrane</keyword>
<evidence type="ECO:0000256" key="1">
    <source>
        <dbReference type="SAM" id="Phobius"/>
    </source>
</evidence>
<feature type="transmembrane region" description="Helical" evidence="1">
    <location>
        <begin position="71"/>
        <end position="90"/>
    </location>
</feature>
<name>A0A1E5GJW4_9ENTE</name>
<dbReference type="AlphaFoldDB" id="A0A1E5GJW4"/>
<gene>
    <name evidence="2" type="ORF">BCR25_07865</name>
</gene>
<keyword evidence="1" id="KW-1133">Transmembrane helix</keyword>
<organism evidence="2 3">
    <name type="scientific">Enterococcus termitis</name>
    <dbReference type="NCBI Taxonomy" id="332950"/>
    <lineage>
        <taxon>Bacteria</taxon>
        <taxon>Bacillati</taxon>
        <taxon>Bacillota</taxon>
        <taxon>Bacilli</taxon>
        <taxon>Lactobacillales</taxon>
        <taxon>Enterococcaceae</taxon>
        <taxon>Enterococcus</taxon>
    </lineage>
</organism>
<evidence type="ECO:0000313" key="2">
    <source>
        <dbReference type="EMBL" id="OEG12530.1"/>
    </source>
</evidence>
<proteinExistence type="predicted"/>
<reference evidence="3" key="1">
    <citation type="submission" date="2016-09" db="EMBL/GenBank/DDBJ databases">
        <authorList>
            <person name="Gulvik C.A."/>
        </authorList>
    </citation>
    <scope>NUCLEOTIDE SEQUENCE [LARGE SCALE GENOMIC DNA]</scope>
    <source>
        <strain evidence="3">LMG 8895</strain>
    </source>
</reference>
<dbReference type="EMBL" id="MIJY01000034">
    <property type="protein sequence ID" value="OEG12530.1"/>
    <property type="molecule type" value="Genomic_DNA"/>
</dbReference>
<keyword evidence="1" id="KW-0472">Membrane</keyword>
<protein>
    <submittedName>
        <fullName evidence="2">Uncharacterized protein</fullName>
    </submittedName>
</protein>